<dbReference type="EMBL" id="QOHO01000120">
    <property type="protein sequence ID" value="RFZ75729.1"/>
    <property type="molecule type" value="Genomic_DNA"/>
</dbReference>
<evidence type="ECO:0000313" key="1">
    <source>
        <dbReference type="EMBL" id="RFZ75729.1"/>
    </source>
</evidence>
<name>A0A3E2N404_9FIRM</name>
<protein>
    <recommendedName>
        <fullName evidence="3">Helix-turn-helix domain-containing protein</fullName>
    </recommendedName>
</protein>
<sequence length="66" mass="7731">MKRKEVLAIPLSDKRLLNITEFQSYSGLGRNSALKLSKEAKCRVKYGKRILIDRKKFDIWCEENSN</sequence>
<dbReference type="InterPro" id="IPR038148">
    <property type="entry name" value="Tn1545/Tn916_Xis"/>
</dbReference>
<comment type="caution">
    <text evidence="1">The sequence shown here is derived from an EMBL/GenBank/DDBJ whole genome shotgun (WGS) entry which is preliminary data.</text>
</comment>
<accession>A0A3E2N404</accession>
<dbReference type="OrthoDB" id="2064853at2"/>
<dbReference type="RefSeq" id="WP_117420077.1">
    <property type="nucleotide sequence ID" value="NZ_QOHO01000120.1"/>
</dbReference>
<organism evidence="1 2">
    <name type="scientific">Lacrimispora amygdalina</name>
    <dbReference type="NCBI Taxonomy" id="253257"/>
    <lineage>
        <taxon>Bacteria</taxon>
        <taxon>Bacillati</taxon>
        <taxon>Bacillota</taxon>
        <taxon>Clostridia</taxon>
        <taxon>Lachnospirales</taxon>
        <taxon>Lachnospiraceae</taxon>
        <taxon>Lacrimispora</taxon>
    </lineage>
</organism>
<dbReference type="Proteomes" id="UP000260680">
    <property type="component" value="Unassembled WGS sequence"/>
</dbReference>
<gene>
    <name evidence="1" type="ORF">DS742_27360</name>
</gene>
<reference evidence="1 2" key="1">
    <citation type="submission" date="2018-07" db="EMBL/GenBank/DDBJ databases">
        <title>New species, Clostridium PI-S10-A1B.</title>
        <authorList>
            <person name="Krishna G."/>
            <person name="Summeta K."/>
            <person name="Shikha S."/>
            <person name="Prabhu P.B."/>
            <person name="Suresh K."/>
        </authorList>
    </citation>
    <scope>NUCLEOTIDE SEQUENCE [LARGE SCALE GENOMIC DNA]</scope>
    <source>
        <strain evidence="1 2">PI-S10-A1B</strain>
    </source>
</reference>
<dbReference type="AlphaFoldDB" id="A0A3E2N404"/>
<evidence type="ECO:0008006" key="3">
    <source>
        <dbReference type="Google" id="ProtNLM"/>
    </source>
</evidence>
<proteinExistence type="predicted"/>
<dbReference type="Gene3D" id="3.90.105.50">
    <property type="match status" value="1"/>
</dbReference>
<evidence type="ECO:0000313" key="2">
    <source>
        <dbReference type="Proteomes" id="UP000260680"/>
    </source>
</evidence>